<sequence length="179" mass="20569">MTIINCPPPEPIDWALIGRQFDITQELKQKTRNELTTDGSIQFDELFRAFIGRDPPSVASMQDSFRHLFGINETLNSQWATFLAHANDTPEACEAAREEFGKILAFPMLHVPPIKSGWTFEEFIHALEKEAFRFMEIYVRGPQGQGKPTRPLLLKFVEGDGKLLEMFNHLFTKRNGDVW</sequence>
<evidence type="ECO:0000313" key="1">
    <source>
        <dbReference type="EMBL" id="KAL2063957.1"/>
    </source>
</evidence>
<proteinExistence type="predicted"/>
<dbReference type="EMBL" id="JAZHXI010000014">
    <property type="protein sequence ID" value="KAL2063957.1"/>
    <property type="molecule type" value="Genomic_DNA"/>
</dbReference>
<evidence type="ECO:0000313" key="2">
    <source>
        <dbReference type="Proteomes" id="UP001595075"/>
    </source>
</evidence>
<dbReference type="Proteomes" id="UP001595075">
    <property type="component" value="Unassembled WGS sequence"/>
</dbReference>
<protein>
    <submittedName>
        <fullName evidence="1">Uncharacterized protein</fullName>
    </submittedName>
</protein>
<comment type="caution">
    <text evidence="1">The sequence shown here is derived from an EMBL/GenBank/DDBJ whole genome shotgun (WGS) entry which is preliminary data.</text>
</comment>
<name>A0ABR4C2P1_9HELO</name>
<gene>
    <name evidence="1" type="ORF">VTL71DRAFT_4451</name>
</gene>
<reference evidence="1 2" key="1">
    <citation type="journal article" date="2024" name="Commun. Biol.">
        <title>Comparative genomic analysis of thermophilic fungi reveals convergent evolutionary adaptations and gene losses.</title>
        <authorList>
            <person name="Steindorff A.S."/>
            <person name="Aguilar-Pontes M.V."/>
            <person name="Robinson A.J."/>
            <person name="Andreopoulos B."/>
            <person name="LaButti K."/>
            <person name="Kuo A."/>
            <person name="Mondo S."/>
            <person name="Riley R."/>
            <person name="Otillar R."/>
            <person name="Haridas S."/>
            <person name="Lipzen A."/>
            <person name="Grimwood J."/>
            <person name="Schmutz J."/>
            <person name="Clum A."/>
            <person name="Reid I.D."/>
            <person name="Moisan M.C."/>
            <person name="Butler G."/>
            <person name="Nguyen T.T.M."/>
            <person name="Dewar K."/>
            <person name="Conant G."/>
            <person name="Drula E."/>
            <person name="Henrissat B."/>
            <person name="Hansel C."/>
            <person name="Singer S."/>
            <person name="Hutchinson M.I."/>
            <person name="de Vries R.P."/>
            <person name="Natvig D.O."/>
            <person name="Powell A.J."/>
            <person name="Tsang A."/>
            <person name="Grigoriev I.V."/>
        </authorList>
    </citation>
    <scope>NUCLEOTIDE SEQUENCE [LARGE SCALE GENOMIC DNA]</scope>
    <source>
        <strain evidence="1 2">CBS 494.80</strain>
    </source>
</reference>
<organism evidence="1 2">
    <name type="scientific">Oculimacula yallundae</name>
    <dbReference type="NCBI Taxonomy" id="86028"/>
    <lineage>
        <taxon>Eukaryota</taxon>
        <taxon>Fungi</taxon>
        <taxon>Dikarya</taxon>
        <taxon>Ascomycota</taxon>
        <taxon>Pezizomycotina</taxon>
        <taxon>Leotiomycetes</taxon>
        <taxon>Helotiales</taxon>
        <taxon>Ploettnerulaceae</taxon>
        <taxon>Oculimacula</taxon>
    </lineage>
</organism>
<accession>A0ABR4C2P1</accession>
<keyword evidence="2" id="KW-1185">Reference proteome</keyword>